<organism evidence="6 7">
    <name type="scientific">Alkaliphilus peptidifermentans DSM 18978</name>
    <dbReference type="NCBI Taxonomy" id="1120976"/>
    <lineage>
        <taxon>Bacteria</taxon>
        <taxon>Bacillati</taxon>
        <taxon>Bacillota</taxon>
        <taxon>Clostridia</taxon>
        <taxon>Peptostreptococcales</taxon>
        <taxon>Natronincolaceae</taxon>
        <taxon>Alkaliphilus</taxon>
    </lineage>
</organism>
<dbReference type="PANTHER" id="PTHR13799:SF14">
    <property type="entry name" value="GTP CYCLOHYDROLASE 1 TYPE 2 HOMOLOG"/>
    <property type="match status" value="1"/>
</dbReference>
<keyword evidence="7" id="KW-1185">Reference proteome</keyword>
<dbReference type="RefSeq" id="WP_242876886.1">
    <property type="nucleotide sequence ID" value="NZ_FMUS01000002.1"/>
</dbReference>
<feature type="binding site" evidence="5">
    <location>
        <position position="336"/>
    </location>
    <ligand>
        <name>a divalent metal cation</name>
        <dbReference type="ChEBI" id="CHEBI:60240"/>
        <label>1</label>
    </ligand>
</feature>
<evidence type="ECO:0000256" key="3">
    <source>
        <dbReference type="ARBA" id="ARBA00022723"/>
    </source>
</evidence>
<dbReference type="EMBL" id="FMUS01000002">
    <property type="protein sequence ID" value="SCX91725.1"/>
    <property type="molecule type" value="Genomic_DNA"/>
</dbReference>
<dbReference type="PANTHER" id="PTHR13799">
    <property type="entry name" value="NGG1 INTERACTING FACTOR 3"/>
    <property type="match status" value="1"/>
</dbReference>
<dbReference type="InterPro" id="IPR015867">
    <property type="entry name" value="N-reg_PII/ATP_PRibTrfase_C"/>
</dbReference>
<evidence type="ECO:0000256" key="1">
    <source>
        <dbReference type="ARBA" id="ARBA00006964"/>
    </source>
</evidence>
<evidence type="ECO:0000313" key="6">
    <source>
        <dbReference type="EMBL" id="SCX91725.1"/>
    </source>
</evidence>
<dbReference type="FunFam" id="3.30.70.120:FF:000006">
    <property type="entry name" value="GTP cyclohydrolase 1 type 2 homolog"/>
    <property type="match status" value="1"/>
</dbReference>
<dbReference type="GO" id="GO:0005737">
    <property type="term" value="C:cytoplasm"/>
    <property type="evidence" value="ECO:0007669"/>
    <property type="project" value="TreeGrafter"/>
</dbReference>
<dbReference type="Gene3D" id="3.30.70.120">
    <property type="match status" value="1"/>
</dbReference>
<evidence type="ECO:0000256" key="2">
    <source>
        <dbReference type="ARBA" id="ARBA00022112"/>
    </source>
</evidence>
<proteinExistence type="inferred from homology"/>
<feature type="binding site" evidence="5">
    <location>
        <position position="332"/>
    </location>
    <ligand>
        <name>a divalent metal cation</name>
        <dbReference type="ChEBI" id="CHEBI:60240"/>
        <label>1</label>
    </ligand>
</feature>
<evidence type="ECO:0000313" key="7">
    <source>
        <dbReference type="Proteomes" id="UP000198636"/>
    </source>
</evidence>
<sequence length="373" mass="41491">MAEKIKLKKLTDILEALAPTNNALSWDNVGLQVGDNNSWVSKILVCLDVNEKILDEAIEKGCQVIVSHHPLIFKPMKSILNNDIRGKIIIKAIKNNISIYASHTNMDIANGGLNDFIAQKLGLKKLRLLDVTKNKSFSKLVVFVPEEYSDIIADVMGNAGAGHIGNYSHCSFKTQGVGTFKPLEGTNPFIGHKDELENVNEIRLETIIENEKLNYIVEEMIKAHPYEEVAYDIYPLHKEIPQNGIGRIADVDPILTSVLIEDIKASLEIENIRFIGDVNKNVSSIAIVNGSGAEYIQAAVKAGCDCLITGDVKYHEAQIALELGLNVMDVGHYESEIHFIELITEYLQKTFHEMKINAEVVGSKVFSNPFQYM</sequence>
<dbReference type="NCBIfam" id="TIGR00486">
    <property type="entry name" value="YbgI_SA1388"/>
    <property type="match status" value="1"/>
</dbReference>
<dbReference type="GO" id="GO:0046872">
    <property type="term" value="F:metal ion binding"/>
    <property type="evidence" value="ECO:0007669"/>
    <property type="project" value="UniProtKB-UniRule"/>
</dbReference>
<evidence type="ECO:0000256" key="4">
    <source>
        <dbReference type="PIRNR" id="PIRNR037489"/>
    </source>
</evidence>
<dbReference type="PIRSF" id="PIRSF037489">
    <property type="entry name" value="UCP037489_NIF3_YqfO"/>
    <property type="match status" value="1"/>
</dbReference>
<feature type="binding site" evidence="5">
    <location>
        <position position="69"/>
    </location>
    <ligand>
        <name>a divalent metal cation</name>
        <dbReference type="ChEBI" id="CHEBI:60240"/>
        <label>1</label>
    </ligand>
</feature>
<dbReference type="SUPFAM" id="SSF102705">
    <property type="entry name" value="NIF3 (NGG1p interacting factor 3)-like"/>
    <property type="match status" value="1"/>
</dbReference>
<accession>A0A1G5BNA9</accession>
<evidence type="ECO:0000256" key="5">
    <source>
        <dbReference type="PIRSR" id="PIRSR602678-1"/>
    </source>
</evidence>
<dbReference type="Gene3D" id="3.40.1390.30">
    <property type="entry name" value="NIF3 (NGG1p interacting factor 3)-like"/>
    <property type="match status" value="2"/>
</dbReference>
<dbReference type="InterPro" id="IPR017221">
    <property type="entry name" value="DUF34/NIF3_bac"/>
</dbReference>
<dbReference type="Proteomes" id="UP000198636">
    <property type="component" value="Unassembled WGS sequence"/>
</dbReference>
<gene>
    <name evidence="6" type="ORF">SAMN03080606_00475</name>
</gene>
<dbReference type="STRING" id="1120976.SAMN03080606_00475"/>
<dbReference type="AlphaFoldDB" id="A0A1G5BNA9"/>
<feature type="binding site" evidence="5">
    <location>
        <position position="68"/>
    </location>
    <ligand>
        <name>a divalent metal cation</name>
        <dbReference type="ChEBI" id="CHEBI:60240"/>
        <label>1</label>
    </ligand>
</feature>
<protein>
    <recommendedName>
        <fullName evidence="2 4">GTP cyclohydrolase 1 type 2 homolog</fullName>
    </recommendedName>
</protein>
<keyword evidence="3 4" id="KW-0479">Metal-binding</keyword>
<dbReference type="FunFam" id="3.40.1390.30:FF:000001">
    <property type="entry name" value="GTP cyclohydrolase 1 type 2"/>
    <property type="match status" value="1"/>
</dbReference>
<dbReference type="InterPro" id="IPR036069">
    <property type="entry name" value="DUF34/NIF3_sf"/>
</dbReference>
<dbReference type="Pfam" id="PF01784">
    <property type="entry name" value="DUF34_NIF3"/>
    <property type="match status" value="1"/>
</dbReference>
<dbReference type="InterPro" id="IPR002678">
    <property type="entry name" value="DUF34/NIF3"/>
</dbReference>
<comment type="similarity">
    <text evidence="1 4">Belongs to the GTP cyclohydrolase I type 2/NIF3 family.</text>
</comment>
<feature type="binding site" evidence="5">
    <location>
        <position position="107"/>
    </location>
    <ligand>
        <name>a divalent metal cation</name>
        <dbReference type="ChEBI" id="CHEBI:60240"/>
        <label>1</label>
    </ligand>
</feature>
<name>A0A1G5BNA9_9FIRM</name>
<reference evidence="6 7" key="1">
    <citation type="submission" date="2016-10" db="EMBL/GenBank/DDBJ databases">
        <authorList>
            <person name="de Groot N.N."/>
        </authorList>
    </citation>
    <scope>NUCLEOTIDE SEQUENCE [LARGE SCALE GENOMIC DNA]</scope>
    <source>
        <strain evidence="6 7">DSM 18978</strain>
    </source>
</reference>